<comment type="caution">
    <text evidence="2">The sequence shown here is derived from an EMBL/GenBank/DDBJ whole genome shotgun (WGS) entry which is preliminary data.</text>
</comment>
<dbReference type="EMBL" id="VSRR010059571">
    <property type="protein sequence ID" value="MPC82368.1"/>
    <property type="molecule type" value="Genomic_DNA"/>
</dbReference>
<dbReference type="Proteomes" id="UP000324222">
    <property type="component" value="Unassembled WGS sequence"/>
</dbReference>
<gene>
    <name evidence="2" type="ORF">E2C01_077030</name>
</gene>
<keyword evidence="3" id="KW-1185">Reference proteome</keyword>
<proteinExistence type="predicted"/>
<evidence type="ECO:0000313" key="3">
    <source>
        <dbReference type="Proteomes" id="UP000324222"/>
    </source>
</evidence>
<accession>A0A5B7INH0</accession>
<reference evidence="2 3" key="1">
    <citation type="submission" date="2019-05" db="EMBL/GenBank/DDBJ databases">
        <title>Another draft genome of Portunus trituberculatus and its Hox gene families provides insights of decapod evolution.</title>
        <authorList>
            <person name="Jeong J.-H."/>
            <person name="Song I."/>
            <person name="Kim S."/>
            <person name="Choi T."/>
            <person name="Kim D."/>
            <person name="Ryu S."/>
            <person name="Kim W."/>
        </authorList>
    </citation>
    <scope>NUCLEOTIDE SEQUENCE [LARGE SCALE GENOMIC DNA]</scope>
    <source>
        <tissue evidence="2">Muscle</tissue>
    </source>
</reference>
<organism evidence="2 3">
    <name type="scientific">Portunus trituberculatus</name>
    <name type="common">Swimming crab</name>
    <name type="synonym">Neptunus trituberculatus</name>
    <dbReference type="NCBI Taxonomy" id="210409"/>
    <lineage>
        <taxon>Eukaryota</taxon>
        <taxon>Metazoa</taxon>
        <taxon>Ecdysozoa</taxon>
        <taxon>Arthropoda</taxon>
        <taxon>Crustacea</taxon>
        <taxon>Multicrustacea</taxon>
        <taxon>Malacostraca</taxon>
        <taxon>Eumalacostraca</taxon>
        <taxon>Eucarida</taxon>
        <taxon>Decapoda</taxon>
        <taxon>Pleocyemata</taxon>
        <taxon>Brachyura</taxon>
        <taxon>Eubrachyura</taxon>
        <taxon>Portunoidea</taxon>
        <taxon>Portunidae</taxon>
        <taxon>Portuninae</taxon>
        <taxon>Portunus</taxon>
    </lineage>
</organism>
<evidence type="ECO:0000313" key="2">
    <source>
        <dbReference type="EMBL" id="MPC82368.1"/>
    </source>
</evidence>
<feature type="region of interest" description="Disordered" evidence="1">
    <location>
        <begin position="50"/>
        <end position="97"/>
    </location>
</feature>
<name>A0A5B7INH0_PORTR</name>
<protein>
    <submittedName>
        <fullName evidence="2">Uncharacterized protein</fullName>
    </submittedName>
</protein>
<dbReference type="AlphaFoldDB" id="A0A5B7INH0"/>
<feature type="compositionally biased region" description="Pro residues" evidence="1">
    <location>
        <begin position="64"/>
        <end position="85"/>
    </location>
</feature>
<sequence length="97" mass="10758">MNRRRQAKRIDEKCPLRLNGFTLSHSPHGTFLRWSWQCCGGGAVPVTEDRTGAGPLINARRSHPPPFTPSVSPPQRPLLLVPPCPATRKPLTSDIRV</sequence>
<evidence type="ECO:0000256" key="1">
    <source>
        <dbReference type="SAM" id="MobiDB-lite"/>
    </source>
</evidence>